<dbReference type="InterPro" id="IPR003594">
    <property type="entry name" value="HATPase_dom"/>
</dbReference>
<dbReference type="EMBL" id="BAABHJ010000008">
    <property type="protein sequence ID" value="GAA4609423.1"/>
    <property type="molecule type" value="Genomic_DNA"/>
</dbReference>
<reference evidence="5" key="1">
    <citation type="journal article" date="2019" name="Int. J. Syst. Evol. Microbiol.">
        <title>The Global Catalogue of Microorganisms (GCM) 10K type strain sequencing project: providing services to taxonomists for standard genome sequencing and annotation.</title>
        <authorList>
            <consortium name="The Broad Institute Genomics Platform"/>
            <consortium name="The Broad Institute Genome Sequencing Center for Infectious Disease"/>
            <person name="Wu L."/>
            <person name="Ma J."/>
        </authorList>
    </citation>
    <scope>NUCLEOTIDE SEQUENCE [LARGE SCALE GENOMIC DNA]</scope>
    <source>
        <strain evidence="5">JCM 17938</strain>
    </source>
</reference>
<dbReference type="PANTHER" id="PTHR35526:SF3">
    <property type="entry name" value="ANTI-SIGMA-F FACTOR RSBW"/>
    <property type="match status" value="1"/>
</dbReference>
<evidence type="ECO:0000256" key="1">
    <source>
        <dbReference type="ARBA" id="ARBA00022527"/>
    </source>
</evidence>
<gene>
    <name evidence="4" type="ORF">GCM10023195_37980</name>
</gene>
<keyword evidence="5" id="KW-1185">Reference proteome</keyword>
<evidence type="ECO:0000313" key="4">
    <source>
        <dbReference type="EMBL" id="GAA4609423.1"/>
    </source>
</evidence>
<feature type="domain" description="Histidine kinase/HSP90-like ATPase" evidence="3">
    <location>
        <begin position="47"/>
        <end position="144"/>
    </location>
</feature>
<keyword evidence="1" id="KW-0808">Transferase</keyword>
<dbReference type="PANTHER" id="PTHR35526">
    <property type="entry name" value="ANTI-SIGMA-F FACTOR RSBW-RELATED"/>
    <property type="match status" value="1"/>
</dbReference>
<feature type="region of interest" description="Disordered" evidence="2">
    <location>
        <begin position="179"/>
        <end position="199"/>
    </location>
</feature>
<evidence type="ECO:0000313" key="5">
    <source>
        <dbReference type="Proteomes" id="UP001500212"/>
    </source>
</evidence>
<feature type="compositionally biased region" description="Basic and acidic residues" evidence="2">
    <location>
        <begin position="179"/>
        <end position="188"/>
    </location>
</feature>
<dbReference type="Pfam" id="PF13581">
    <property type="entry name" value="HATPase_c_2"/>
    <property type="match status" value="1"/>
</dbReference>
<protein>
    <recommendedName>
        <fullName evidence="3">Histidine kinase/HSP90-like ATPase domain-containing protein</fullName>
    </recommendedName>
</protein>
<comment type="caution">
    <text evidence="4">The sequence shown here is derived from an EMBL/GenBank/DDBJ whole genome shotgun (WGS) entry which is preliminary data.</text>
</comment>
<dbReference type="Proteomes" id="UP001500212">
    <property type="component" value="Unassembled WGS sequence"/>
</dbReference>
<evidence type="ECO:0000256" key="2">
    <source>
        <dbReference type="SAM" id="MobiDB-lite"/>
    </source>
</evidence>
<dbReference type="InterPro" id="IPR050267">
    <property type="entry name" value="Anti-sigma-factor_SerPK"/>
</dbReference>
<name>A0ABP8TIW6_9ACTN</name>
<dbReference type="Gene3D" id="3.30.565.10">
    <property type="entry name" value="Histidine kinase-like ATPase, C-terminal domain"/>
    <property type="match status" value="1"/>
</dbReference>
<dbReference type="RefSeq" id="WP_345355953.1">
    <property type="nucleotide sequence ID" value="NZ_BAABHJ010000008.1"/>
</dbReference>
<dbReference type="InterPro" id="IPR036890">
    <property type="entry name" value="HATPase_C_sf"/>
</dbReference>
<keyword evidence="1" id="KW-0723">Serine/threonine-protein kinase</keyword>
<sequence length="199" mass="21371">MMTFDEPQIAGHSSPGRHAAPAVDPLAALPAAPAVSRPSWIALSVSRTSVAKARRFAAEVIRDHVSDPDHADSIVLVVSELVTNARRAAAEVRRWEPHDLPLRFGLLATDRWVHLYVTDPDPRPLQPNPAPANGWGLGIVDTYAAARWVGYTQVDKTVHALVPAPGVTLTAAELKERTRDMGTHKQEADCSACNGKGGS</sequence>
<evidence type="ECO:0000259" key="3">
    <source>
        <dbReference type="Pfam" id="PF13581"/>
    </source>
</evidence>
<accession>A0ABP8TIW6</accession>
<proteinExistence type="predicted"/>
<organism evidence="4 5">
    <name type="scientific">Actinoallomurus liliacearum</name>
    <dbReference type="NCBI Taxonomy" id="1080073"/>
    <lineage>
        <taxon>Bacteria</taxon>
        <taxon>Bacillati</taxon>
        <taxon>Actinomycetota</taxon>
        <taxon>Actinomycetes</taxon>
        <taxon>Streptosporangiales</taxon>
        <taxon>Thermomonosporaceae</taxon>
        <taxon>Actinoallomurus</taxon>
    </lineage>
</organism>
<keyword evidence="1" id="KW-0418">Kinase</keyword>
<dbReference type="SUPFAM" id="SSF55874">
    <property type="entry name" value="ATPase domain of HSP90 chaperone/DNA topoisomerase II/histidine kinase"/>
    <property type="match status" value="1"/>
</dbReference>